<feature type="transmembrane region" description="Helical" evidence="1">
    <location>
        <begin position="71"/>
        <end position="98"/>
    </location>
</feature>
<protein>
    <submittedName>
        <fullName evidence="2">Uncharacterized protein</fullName>
    </submittedName>
</protein>
<evidence type="ECO:0000256" key="1">
    <source>
        <dbReference type="SAM" id="Phobius"/>
    </source>
</evidence>
<proteinExistence type="predicted"/>
<name>A0A931BNX6_9BACT</name>
<feature type="transmembrane region" description="Helical" evidence="1">
    <location>
        <begin position="104"/>
        <end position="128"/>
    </location>
</feature>
<accession>A0A931BNX6</accession>
<keyword evidence="1" id="KW-0812">Transmembrane</keyword>
<keyword evidence="1" id="KW-1133">Transmembrane helix</keyword>
<dbReference type="Proteomes" id="UP000645610">
    <property type="component" value="Unassembled WGS sequence"/>
</dbReference>
<evidence type="ECO:0000313" key="3">
    <source>
        <dbReference type="Proteomes" id="UP000645610"/>
    </source>
</evidence>
<dbReference type="AlphaFoldDB" id="A0A931BNX6"/>
<gene>
    <name evidence="2" type="ORF">I2I01_19035</name>
</gene>
<dbReference type="EMBL" id="JADQDP010000004">
    <property type="protein sequence ID" value="MBF9143748.1"/>
    <property type="molecule type" value="Genomic_DNA"/>
</dbReference>
<keyword evidence="1" id="KW-0472">Membrane</keyword>
<reference evidence="2 3" key="1">
    <citation type="submission" date="2020-11" db="EMBL/GenBank/DDBJ databases">
        <authorList>
            <person name="Kim M.K."/>
        </authorList>
    </citation>
    <scope>NUCLEOTIDE SEQUENCE [LARGE SCALE GENOMIC DNA]</scope>
    <source>
        <strain evidence="2 3">BT439</strain>
    </source>
</reference>
<evidence type="ECO:0000313" key="2">
    <source>
        <dbReference type="EMBL" id="MBF9143748.1"/>
    </source>
</evidence>
<comment type="caution">
    <text evidence="2">The sequence shown here is derived from an EMBL/GenBank/DDBJ whole genome shotgun (WGS) entry which is preliminary data.</text>
</comment>
<dbReference type="RefSeq" id="WP_196288086.1">
    <property type="nucleotide sequence ID" value="NZ_JADQDP010000004.1"/>
</dbReference>
<sequence length="142" mass="16129">MPDSLDSLPPEIRAQIEEIGEAVHSDSELDEKKISGYERVTKAKDQSFKLQTLVGAWQRQNKAERKLRQKVAWCILVALGIQIILVNTTFFLIGFGVIKAEENLAKIFILAVFAEIVAMVLIVLRYLFPRTGNEFLQLIKEL</sequence>
<keyword evidence="3" id="KW-1185">Reference proteome</keyword>
<organism evidence="2 3">
    <name type="scientific">Hymenobacter properus</name>
    <dbReference type="NCBI Taxonomy" id="2791026"/>
    <lineage>
        <taxon>Bacteria</taxon>
        <taxon>Pseudomonadati</taxon>
        <taxon>Bacteroidota</taxon>
        <taxon>Cytophagia</taxon>
        <taxon>Cytophagales</taxon>
        <taxon>Hymenobacteraceae</taxon>
        <taxon>Hymenobacter</taxon>
    </lineage>
</organism>